<gene>
    <name evidence="1" type="ORF">GHT09_006415</name>
    <name evidence="2" type="ORF">MONAX_5E044909</name>
</gene>
<dbReference type="AlphaFoldDB" id="A0A5E4A4A4"/>
<proteinExistence type="predicted"/>
<dbReference type="EMBL" id="WJEC01008018">
    <property type="protein sequence ID" value="KAF7464571.1"/>
    <property type="molecule type" value="Genomic_DNA"/>
</dbReference>
<protein>
    <submittedName>
        <fullName evidence="2">Uncharacterized protein</fullName>
    </submittedName>
</protein>
<reference evidence="1" key="2">
    <citation type="submission" date="2020-08" db="EMBL/GenBank/DDBJ databases">
        <authorList>
            <person name="Shumante A."/>
            <person name="Zimin A.V."/>
            <person name="Puiu D."/>
            <person name="Salzberg S.L."/>
        </authorList>
    </citation>
    <scope>NUCLEOTIDE SEQUENCE</scope>
    <source>
        <strain evidence="1">WC2-LM</strain>
        <tissue evidence="1">Liver</tissue>
    </source>
</reference>
<evidence type="ECO:0000313" key="2">
    <source>
        <dbReference type="EMBL" id="VTJ52070.1"/>
    </source>
</evidence>
<dbReference type="EMBL" id="CABDUW010000013">
    <property type="protein sequence ID" value="VTJ52070.1"/>
    <property type="molecule type" value="Genomic_DNA"/>
</dbReference>
<reference evidence="2 3" key="1">
    <citation type="submission" date="2019-04" db="EMBL/GenBank/DDBJ databases">
        <authorList>
            <person name="Alioto T."/>
            <person name="Alioto T."/>
        </authorList>
    </citation>
    <scope>NUCLEOTIDE SEQUENCE [LARGE SCALE GENOMIC DNA]</scope>
</reference>
<dbReference type="Proteomes" id="UP000662637">
    <property type="component" value="Unassembled WGS sequence"/>
</dbReference>
<organism evidence="2 3">
    <name type="scientific">Marmota monax</name>
    <name type="common">Woodchuck</name>
    <dbReference type="NCBI Taxonomy" id="9995"/>
    <lineage>
        <taxon>Eukaryota</taxon>
        <taxon>Metazoa</taxon>
        <taxon>Chordata</taxon>
        <taxon>Craniata</taxon>
        <taxon>Vertebrata</taxon>
        <taxon>Euteleostomi</taxon>
        <taxon>Mammalia</taxon>
        <taxon>Eutheria</taxon>
        <taxon>Euarchontoglires</taxon>
        <taxon>Glires</taxon>
        <taxon>Rodentia</taxon>
        <taxon>Sciuromorpha</taxon>
        <taxon>Sciuridae</taxon>
        <taxon>Xerinae</taxon>
        <taxon>Marmotini</taxon>
        <taxon>Marmota</taxon>
    </lineage>
</organism>
<evidence type="ECO:0000313" key="3">
    <source>
        <dbReference type="Proteomes" id="UP000335636"/>
    </source>
</evidence>
<name>A0A5E4A4A4_MARMO</name>
<evidence type="ECO:0000313" key="1">
    <source>
        <dbReference type="EMBL" id="KAF7464571.1"/>
    </source>
</evidence>
<accession>A0A5E4A4A4</accession>
<sequence length="76" mass="8719">MYTKEIGKYREVLIAYLHRGILRRTHNDKSGIMCGAWLGDSLRPLVPGHFVALLLSPRRTRCSLFIHTQVTQNAIQ</sequence>
<dbReference type="Proteomes" id="UP000335636">
    <property type="component" value="Unassembled WGS sequence"/>
</dbReference>
<keyword evidence="3" id="KW-1185">Reference proteome</keyword>